<dbReference type="RefSeq" id="WP_092124187.1">
    <property type="nucleotide sequence ID" value="NZ_FNTH01000001.1"/>
</dbReference>
<evidence type="ECO:0000256" key="2">
    <source>
        <dbReference type="ARBA" id="ARBA00022679"/>
    </source>
</evidence>
<dbReference type="AlphaFoldDB" id="A0A1H5FZX4"/>
<gene>
    <name evidence="3" type="ORF">SAMN05444164_6862</name>
</gene>
<dbReference type="Proteomes" id="UP000198992">
    <property type="component" value="Unassembled WGS sequence"/>
</dbReference>
<evidence type="ECO:0000256" key="1">
    <source>
        <dbReference type="ARBA" id="ARBA00007274"/>
    </source>
</evidence>
<dbReference type="InterPro" id="IPR051159">
    <property type="entry name" value="Hexapeptide_acetyltransf"/>
</dbReference>
<dbReference type="InterPro" id="IPR001451">
    <property type="entry name" value="Hexapep"/>
</dbReference>
<protein>
    <submittedName>
        <fullName evidence="3">Hexapeptide repeat of succinyl-transferase</fullName>
    </submittedName>
</protein>
<dbReference type="OrthoDB" id="9815592at2"/>
<dbReference type="Gene3D" id="2.160.10.10">
    <property type="entry name" value="Hexapeptide repeat proteins"/>
    <property type="match status" value="1"/>
</dbReference>
<dbReference type="GO" id="GO:0005829">
    <property type="term" value="C:cytosol"/>
    <property type="evidence" value="ECO:0007669"/>
    <property type="project" value="TreeGrafter"/>
</dbReference>
<sequence length="172" mass="18490">MVQLNVGFLARSLLGRPTCKLGQRAKLGWRARILNARESSEHIRIGRDSFVGGELFVFAHGGDIEIGRNCYIDVGTRIWSGGSIKIGDDVVIGPDVNIFDNHTHPLSTAARHAQIRSIFTIGHPKQIELAERPVVIGDGAQIGAGAIILRGVEIGPNVFVPPGSIVSKNITI</sequence>
<evidence type="ECO:0000313" key="4">
    <source>
        <dbReference type="Proteomes" id="UP000198992"/>
    </source>
</evidence>
<dbReference type="PANTHER" id="PTHR23416">
    <property type="entry name" value="SIALIC ACID SYNTHASE-RELATED"/>
    <property type="match status" value="1"/>
</dbReference>
<comment type="similarity">
    <text evidence="1">Belongs to the transferase hexapeptide repeat family.</text>
</comment>
<evidence type="ECO:0000313" key="3">
    <source>
        <dbReference type="EMBL" id="SEE09006.1"/>
    </source>
</evidence>
<accession>A0A1H5FZX4</accession>
<dbReference type="CDD" id="cd04647">
    <property type="entry name" value="LbH_MAT_like"/>
    <property type="match status" value="1"/>
</dbReference>
<dbReference type="Pfam" id="PF00132">
    <property type="entry name" value="Hexapep"/>
    <property type="match status" value="1"/>
</dbReference>
<proteinExistence type="inferred from homology"/>
<dbReference type="GO" id="GO:0008374">
    <property type="term" value="F:O-acyltransferase activity"/>
    <property type="evidence" value="ECO:0007669"/>
    <property type="project" value="TreeGrafter"/>
</dbReference>
<organism evidence="3 4">
    <name type="scientific">Bradyrhizobium erythrophlei</name>
    <dbReference type="NCBI Taxonomy" id="1437360"/>
    <lineage>
        <taxon>Bacteria</taxon>
        <taxon>Pseudomonadati</taxon>
        <taxon>Pseudomonadota</taxon>
        <taxon>Alphaproteobacteria</taxon>
        <taxon>Hyphomicrobiales</taxon>
        <taxon>Nitrobacteraceae</taxon>
        <taxon>Bradyrhizobium</taxon>
    </lineage>
</organism>
<keyword evidence="2 3" id="KW-0808">Transferase</keyword>
<name>A0A1H5FZX4_9BRAD</name>
<dbReference type="PANTHER" id="PTHR23416:SF23">
    <property type="entry name" value="ACETYLTRANSFERASE C18B11.09C-RELATED"/>
    <property type="match status" value="1"/>
</dbReference>
<dbReference type="InterPro" id="IPR011004">
    <property type="entry name" value="Trimer_LpxA-like_sf"/>
</dbReference>
<dbReference type="SUPFAM" id="SSF51161">
    <property type="entry name" value="Trimeric LpxA-like enzymes"/>
    <property type="match status" value="1"/>
</dbReference>
<reference evidence="3 4" key="1">
    <citation type="submission" date="2016-10" db="EMBL/GenBank/DDBJ databases">
        <authorList>
            <person name="de Groot N.N."/>
        </authorList>
    </citation>
    <scope>NUCLEOTIDE SEQUENCE [LARGE SCALE GENOMIC DNA]</scope>
    <source>
        <strain evidence="3 4">MT12</strain>
    </source>
</reference>
<dbReference type="EMBL" id="FNTH01000001">
    <property type="protein sequence ID" value="SEE09006.1"/>
    <property type="molecule type" value="Genomic_DNA"/>
</dbReference>